<dbReference type="InterPro" id="IPR045024">
    <property type="entry name" value="NDH-2"/>
</dbReference>
<name>A0A9W9E6D5_9HYPO</name>
<reference evidence="8" key="1">
    <citation type="submission" date="2022-09" db="EMBL/GenBank/DDBJ databases">
        <title>Chromosome-level assembly of Trichoderma breve T069, a fungus used in development of biopesticide product.</title>
        <authorList>
            <person name="Lin R."/>
            <person name="Liu T."/>
        </authorList>
    </citation>
    <scope>NUCLEOTIDE SEQUENCE</scope>
    <source>
        <strain evidence="8">T069</strain>
    </source>
</reference>
<protein>
    <submittedName>
        <fullName evidence="8">Pyridine nucleotide-disulfide oxidoreductase domain-containing protein</fullName>
    </submittedName>
</protein>
<dbReference type="RefSeq" id="XP_056029759.1">
    <property type="nucleotide sequence ID" value="XM_056172901.1"/>
</dbReference>
<evidence type="ECO:0000313" key="9">
    <source>
        <dbReference type="Proteomes" id="UP001140511"/>
    </source>
</evidence>
<dbReference type="GO" id="GO:0005739">
    <property type="term" value="C:mitochondrion"/>
    <property type="evidence" value="ECO:0007669"/>
    <property type="project" value="TreeGrafter"/>
</dbReference>
<feature type="domain" description="FAD/NAD(P)-binding" evidence="6">
    <location>
        <begin position="25"/>
        <end position="382"/>
    </location>
</feature>
<evidence type="ECO:0000256" key="3">
    <source>
        <dbReference type="ARBA" id="ARBA00022827"/>
    </source>
</evidence>
<evidence type="ECO:0000256" key="4">
    <source>
        <dbReference type="ARBA" id="ARBA00023002"/>
    </source>
</evidence>
<dbReference type="Gene3D" id="3.50.50.100">
    <property type="match status" value="1"/>
</dbReference>
<keyword evidence="4" id="KW-0560">Oxidoreductase</keyword>
<evidence type="ECO:0000256" key="1">
    <source>
        <dbReference type="ARBA" id="ARBA00005272"/>
    </source>
</evidence>
<dbReference type="InterPro" id="IPR054585">
    <property type="entry name" value="NDH2-like_C"/>
</dbReference>
<accession>A0A9W9E6D5</accession>
<evidence type="ECO:0000259" key="6">
    <source>
        <dbReference type="Pfam" id="PF07992"/>
    </source>
</evidence>
<evidence type="ECO:0000313" key="8">
    <source>
        <dbReference type="EMBL" id="KAJ4860703.1"/>
    </source>
</evidence>
<dbReference type="SUPFAM" id="SSF51905">
    <property type="entry name" value="FAD/NAD(P)-binding domain"/>
    <property type="match status" value="2"/>
</dbReference>
<keyword evidence="5" id="KW-0520">NAD</keyword>
<feature type="domain" description="External alternative NADH-ubiquinone oxidoreductase-like C-terminal" evidence="7">
    <location>
        <begin position="415"/>
        <end position="473"/>
    </location>
</feature>
<dbReference type="PANTHER" id="PTHR43706">
    <property type="entry name" value="NADH DEHYDROGENASE"/>
    <property type="match status" value="1"/>
</dbReference>
<keyword evidence="9" id="KW-1185">Reference proteome</keyword>
<keyword evidence="2" id="KW-0285">Flavoprotein</keyword>
<evidence type="ECO:0000259" key="7">
    <source>
        <dbReference type="Pfam" id="PF22366"/>
    </source>
</evidence>
<dbReference type="InterPro" id="IPR036188">
    <property type="entry name" value="FAD/NAD-bd_sf"/>
</dbReference>
<organism evidence="8 9">
    <name type="scientific">Trichoderma breve</name>
    <dbReference type="NCBI Taxonomy" id="2034170"/>
    <lineage>
        <taxon>Eukaryota</taxon>
        <taxon>Fungi</taxon>
        <taxon>Dikarya</taxon>
        <taxon>Ascomycota</taxon>
        <taxon>Pezizomycotina</taxon>
        <taxon>Sordariomycetes</taxon>
        <taxon>Hypocreomycetidae</taxon>
        <taxon>Hypocreales</taxon>
        <taxon>Hypocreaceae</taxon>
        <taxon>Trichoderma</taxon>
    </lineage>
</organism>
<dbReference type="PRINTS" id="PR00368">
    <property type="entry name" value="FADPNR"/>
</dbReference>
<proteinExistence type="inferred from homology"/>
<dbReference type="EMBL" id="JAOPEN010000003">
    <property type="protein sequence ID" value="KAJ4860703.1"/>
    <property type="molecule type" value="Genomic_DNA"/>
</dbReference>
<dbReference type="GeneID" id="80867589"/>
<dbReference type="AlphaFoldDB" id="A0A9W9E6D5"/>
<dbReference type="Pfam" id="PF07992">
    <property type="entry name" value="Pyr_redox_2"/>
    <property type="match status" value="1"/>
</dbReference>
<dbReference type="Proteomes" id="UP001140511">
    <property type="component" value="Unassembled WGS sequence"/>
</dbReference>
<dbReference type="PANTHER" id="PTHR43706:SF17">
    <property type="entry name" value="NADH DEHYDROGENASE (EUROFUNG)"/>
    <property type="match status" value="1"/>
</dbReference>
<dbReference type="InterPro" id="IPR023753">
    <property type="entry name" value="FAD/NAD-binding_dom"/>
</dbReference>
<evidence type="ECO:0000256" key="2">
    <source>
        <dbReference type="ARBA" id="ARBA00022630"/>
    </source>
</evidence>
<comment type="similarity">
    <text evidence="1">Belongs to the NADH dehydrogenase family.</text>
</comment>
<dbReference type="GO" id="GO:0003954">
    <property type="term" value="F:NADH dehydrogenase activity"/>
    <property type="evidence" value="ECO:0007669"/>
    <property type="project" value="InterPro"/>
</dbReference>
<comment type="caution">
    <text evidence="8">The sequence shown here is derived from an EMBL/GenBank/DDBJ whole genome shotgun (WGS) entry which is preliminary data.</text>
</comment>
<sequence length="477" mass="53686">MRHMPNPRVFTCSLCRAKPDARRQRVVILGSGWAGYTFSRTLDPTKYERIVISPRSYFVFTPLLASTSVGTLEFRAVLEPVRRLPGGVRFHQGWADEVDFSRKVVRVEANAPLRGELFDVAYDKLVIAVGAYSQTFGIQGVREHAHFLRDVGDARRIRLRVLSLFEQCSYPTRPDNKDGSVATNPLSEEDKRSLLHFVIVGGGPTGIEFAAELHDLIHEDLKAMYPELIPLVRITVYDIAPKVLPMFDQALANYAMEHFARQGIQVRTEHHLERVRVADGDLGRAHGGLSIKIKEYGDEEVNAGLVVWSTGLMQNPFVEQVDQKTGGIVTDRYLRARITNDHDTSIGTADAVLPDVFVIGDCAVMESDRSLPKTAQVASQQAGHLAKQLNKSTQTSSNPTDVSNAWKPFKFRNWGTLTYLGGWKAIHQSSADELRGWVAWIVWRGAYLTRSMSVRNKLMVPVYWFVSWVFGRDISRF</sequence>
<gene>
    <name evidence="8" type="ORF">T069G_05691</name>
</gene>
<evidence type="ECO:0000256" key="5">
    <source>
        <dbReference type="ARBA" id="ARBA00023027"/>
    </source>
</evidence>
<dbReference type="Pfam" id="PF22366">
    <property type="entry name" value="NDH2_C"/>
    <property type="match status" value="1"/>
</dbReference>
<keyword evidence="3" id="KW-0274">FAD</keyword>